<feature type="chain" id="PRO_5040734655" evidence="2">
    <location>
        <begin position="23"/>
        <end position="131"/>
    </location>
</feature>
<keyword evidence="2" id="KW-0732">Signal</keyword>
<evidence type="ECO:0000313" key="3">
    <source>
        <dbReference type="EMBL" id="KAJ7351885.1"/>
    </source>
</evidence>
<dbReference type="EMBL" id="MU827351">
    <property type="protein sequence ID" value="KAJ7351885.1"/>
    <property type="molecule type" value="Genomic_DNA"/>
</dbReference>
<gene>
    <name evidence="3" type="ORF">OS493_034792</name>
</gene>
<protein>
    <submittedName>
        <fullName evidence="3">Uncharacterized protein</fullName>
    </submittedName>
</protein>
<evidence type="ECO:0000313" key="4">
    <source>
        <dbReference type="Proteomes" id="UP001163046"/>
    </source>
</evidence>
<dbReference type="Proteomes" id="UP001163046">
    <property type="component" value="Unassembled WGS sequence"/>
</dbReference>
<reference evidence="3" key="1">
    <citation type="submission" date="2023-01" db="EMBL/GenBank/DDBJ databases">
        <title>Genome assembly of the deep-sea coral Lophelia pertusa.</title>
        <authorList>
            <person name="Herrera S."/>
            <person name="Cordes E."/>
        </authorList>
    </citation>
    <scope>NUCLEOTIDE SEQUENCE</scope>
    <source>
        <strain evidence="3">USNM1676648</strain>
        <tissue evidence="3">Polyp</tissue>
    </source>
</reference>
<feature type="transmembrane region" description="Helical" evidence="1">
    <location>
        <begin position="107"/>
        <end position="130"/>
    </location>
</feature>
<feature type="signal peptide" evidence="2">
    <location>
        <begin position="1"/>
        <end position="22"/>
    </location>
</feature>
<dbReference type="AlphaFoldDB" id="A0A9W9YLV7"/>
<name>A0A9W9YLV7_9CNID</name>
<accession>A0A9W9YLV7</accession>
<organism evidence="3 4">
    <name type="scientific">Desmophyllum pertusum</name>
    <dbReference type="NCBI Taxonomy" id="174260"/>
    <lineage>
        <taxon>Eukaryota</taxon>
        <taxon>Metazoa</taxon>
        <taxon>Cnidaria</taxon>
        <taxon>Anthozoa</taxon>
        <taxon>Hexacorallia</taxon>
        <taxon>Scleractinia</taxon>
        <taxon>Caryophylliina</taxon>
        <taxon>Caryophylliidae</taxon>
        <taxon>Desmophyllum</taxon>
    </lineage>
</organism>
<keyword evidence="4" id="KW-1185">Reference proteome</keyword>
<keyword evidence="1" id="KW-0812">Transmembrane</keyword>
<comment type="caution">
    <text evidence="3">The sequence shown here is derived from an EMBL/GenBank/DDBJ whole genome shotgun (WGS) entry which is preliminary data.</text>
</comment>
<dbReference type="OrthoDB" id="5999311at2759"/>
<keyword evidence="1" id="KW-1133">Transmembrane helix</keyword>
<evidence type="ECO:0000256" key="1">
    <source>
        <dbReference type="SAM" id="Phobius"/>
    </source>
</evidence>
<evidence type="ECO:0000256" key="2">
    <source>
        <dbReference type="SAM" id="SignalP"/>
    </source>
</evidence>
<keyword evidence="1" id="KW-0472">Membrane</keyword>
<sequence length="131" mass="13887">MEALPFFLVALLALCLMPAGFALQCGMCGKGIPGMPKCDSGNVPKRTCPQHWDRCFTATVEWFGKNGVCNYFKNNETTMASCKVDCCPTDMCNLDGPSTTLEPATTVPAISVGLAASFGAILLALVLTMLV</sequence>
<proteinExistence type="predicted"/>